<keyword evidence="6" id="KW-0539">Nucleus</keyword>
<feature type="compositionally biased region" description="Basic and acidic residues" evidence="7">
    <location>
        <begin position="170"/>
        <end position="185"/>
    </location>
</feature>
<gene>
    <name evidence="10" type="ORF">FSB_LOCUS39958</name>
</gene>
<evidence type="ECO:0008006" key="11">
    <source>
        <dbReference type="Google" id="ProtNLM"/>
    </source>
</evidence>
<proteinExistence type="predicted"/>
<dbReference type="InterPro" id="IPR005333">
    <property type="entry name" value="Transcription_factor_TCP"/>
</dbReference>
<dbReference type="PANTHER" id="PTHR31072:SF226">
    <property type="entry name" value="TRANSCRIPTION FACTOR TCP18"/>
    <property type="match status" value="1"/>
</dbReference>
<sequence>MAANNNMEDFNKNHISNLGEQIMNIPRKRSSKRDRHSKINTARGPRDRRMRLSLKVAPDFFGLQELLGYDTASRTVEWLLIKSKDEIKKLEREKKRSSNCASSTFGAKTSASSASGASECEVVSGIIDEGDQQGMSTVSEEKDKPISTKEKRIRLRQPQSRKSAFNPLAKESREKARARARERTRAKANNNNNNSNSNSNNSMDLTRLGSSWSPFETGEESAGTQSQSQNMNTNPSLELEVLPEAEEGSSHARGDDRLGGVVDDMVINDDYLVITAKWSPSIFNSLHNNGIPQEHHQFADFQFFGKPWEAYNNNNPC</sequence>
<dbReference type="EMBL" id="OIVN01003557">
    <property type="protein sequence ID" value="SPD12076.1"/>
    <property type="molecule type" value="Genomic_DNA"/>
</dbReference>
<feature type="compositionally biased region" description="Low complexity" evidence="7">
    <location>
        <begin position="187"/>
        <end position="202"/>
    </location>
</feature>
<feature type="compositionally biased region" description="Basic and acidic residues" evidence="7">
    <location>
        <begin position="139"/>
        <end position="150"/>
    </location>
</feature>
<evidence type="ECO:0000256" key="5">
    <source>
        <dbReference type="ARBA" id="ARBA00023163"/>
    </source>
</evidence>
<dbReference type="GO" id="GO:0043565">
    <property type="term" value="F:sequence-specific DNA binding"/>
    <property type="evidence" value="ECO:0007669"/>
    <property type="project" value="TreeGrafter"/>
</dbReference>
<evidence type="ECO:0000256" key="6">
    <source>
        <dbReference type="ARBA" id="ARBA00023242"/>
    </source>
</evidence>
<accession>A0A2N9HCI4</accession>
<keyword evidence="4" id="KW-0238">DNA-binding</keyword>
<dbReference type="PROSITE" id="PS51369">
    <property type="entry name" value="TCP"/>
    <property type="match status" value="1"/>
</dbReference>
<evidence type="ECO:0000256" key="2">
    <source>
        <dbReference type="ARBA" id="ARBA00022473"/>
    </source>
</evidence>
<comment type="subcellular location">
    <subcellularLocation>
        <location evidence="1">Nucleus</location>
    </subcellularLocation>
</comment>
<evidence type="ECO:0000259" key="8">
    <source>
        <dbReference type="PROSITE" id="PS51369"/>
    </source>
</evidence>
<protein>
    <recommendedName>
        <fullName evidence="11">TCP domain-containing protein</fullName>
    </recommendedName>
</protein>
<dbReference type="GO" id="GO:0003700">
    <property type="term" value="F:DNA-binding transcription factor activity"/>
    <property type="evidence" value="ECO:0007669"/>
    <property type="project" value="InterPro"/>
</dbReference>
<evidence type="ECO:0000259" key="9">
    <source>
        <dbReference type="PROSITE" id="PS51370"/>
    </source>
</evidence>
<dbReference type="GO" id="GO:2000032">
    <property type="term" value="P:regulation of secondary shoot formation"/>
    <property type="evidence" value="ECO:0007669"/>
    <property type="project" value="TreeGrafter"/>
</dbReference>
<name>A0A2N9HCI4_FAGSY</name>
<feature type="domain" description="TCP" evidence="8">
    <location>
        <begin position="32"/>
        <end position="90"/>
    </location>
</feature>
<feature type="region of interest" description="Disordered" evidence="7">
    <location>
        <begin position="91"/>
        <end position="233"/>
    </location>
</feature>
<feature type="compositionally biased region" description="Polar residues" evidence="7">
    <location>
        <begin position="222"/>
        <end position="233"/>
    </location>
</feature>
<feature type="compositionally biased region" description="Low complexity" evidence="7">
    <location>
        <begin position="101"/>
        <end position="118"/>
    </location>
</feature>
<evidence type="ECO:0000256" key="1">
    <source>
        <dbReference type="ARBA" id="ARBA00004123"/>
    </source>
</evidence>
<keyword evidence="2" id="KW-0217">Developmental protein</keyword>
<dbReference type="PANTHER" id="PTHR31072">
    <property type="entry name" value="TRANSCRIPTION FACTOR TCP4-RELATED"/>
    <property type="match status" value="1"/>
</dbReference>
<keyword evidence="3" id="KW-0805">Transcription regulation</keyword>
<dbReference type="GO" id="GO:0005634">
    <property type="term" value="C:nucleus"/>
    <property type="evidence" value="ECO:0007669"/>
    <property type="project" value="UniProtKB-SubCell"/>
</dbReference>
<dbReference type="PROSITE" id="PS51370">
    <property type="entry name" value="R"/>
    <property type="match status" value="1"/>
</dbReference>
<dbReference type="Pfam" id="PF03634">
    <property type="entry name" value="TCP"/>
    <property type="match status" value="1"/>
</dbReference>
<evidence type="ECO:0000256" key="3">
    <source>
        <dbReference type="ARBA" id="ARBA00023015"/>
    </source>
</evidence>
<evidence type="ECO:0000313" key="10">
    <source>
        <dbReference type="EMBL" id="SPD12076.1"/>
    </source>
</evidence>
<dbReference type="InterPro" id="IPR017887">
    <property type="entry name" value="TF_TCP_subgr"/>
</dbReference>
<feature type="compositionally biased region" description="Basic residues" evidence="7">
    <location>
        <begin position="26"/>
        <end position="38"/>
    </location>
</feature>
<feature type="region of interest" description="Disordered" evidence="7">
    <location>
        <begin position="24"/>
        <end position="49"/>
    </location>
</feature>
<evidence type="ECO:0000256" key="7">
    <source>
        <dbReference type="SAM" id="MobiDB-lite"/>
    </source>
</evidence>
<reference evidence="10" key="1">
    <citation type="submission" date="2018-02" db="EMBL/GenBank/DDBJ databases">
        <authorList>
            <person name="Cohen D.B."/>
            <person name="Kent A.D."/>
        </authorList>
    </citation>
    <scope>NUCLEOTIDE SEQUENCE</scope>
</reference>
<evidence type="ECO:0000256" key="4">
    <source>
        <dbReference type="ARBA" id="ARBA00023125"/>
    </source>
</evidence>
<organism evidence="10">
    <name type="scientific">Fagus sylvatica</name>
    <name type="common">Beechnut</name>
    <dbReference type="NCBI Taxonomy" id="28930"/>
    <lineage>
        <taxon>Eukaryota</taxon>
        <taxon>Viridiplantae</taxon>
        <taxon>Streptophyta</taxon>
        <taxon>Embryophyta</taxon>
        <taxon>Tracheophyta</taxon>
        <taxon>Spermatophyta</taxon>
        <taxon>Magnoliopsida</taxon>
        <taxon>eudicotyledons</taxon>
        <taxon>Gunneridae</taxon>
        <taxon>Pentapetalae</taxon>
        <taxon>rosids</taxon>
        <taxon>fabids</taxon>
        <taxon>Fagales</taxon>
        <taxon>Fagaceae</taxon>
        <taxon>Fagus</taxon>
    </lineage>
</organism>
<dbReference type="InterPro" id="IPR017888">
    <property type="entry name" value="CYC/TB1_R_domain"/>
</dbReference>
<keyword evidence="5" id="KW-0804">Transcription</keyword>
<dbReference type="AlphaFoldDB" id="A0A2N9HCI4"/>
<feature type="domain" description="R" evidence="9">
    <location>
        <begin position="170"/>
        <end position="187"/>
    </location>
</feature>